<organism evidence="1 2">
    <name type="scientific">Steinernema carpocapsae</name>
    <name type="common">Entomopathogenic nematode</name>
    <dbReference type="NCBI Taxonomy" id="34508"/>
    <lineage>
        <taxon>Eukaryota</taxon>
        <taxon>Metazoa</taxon>
        <taxon>Ecdysozoa</taxon>
        <taxon>Nematoda</taxon>
        <taxon>Chromadorea</taxon>
        <taxon>Rhabditida</taxon>
        <taxon>Tylenchina</taxon>
        <taxon>Panagrolaimomorpha</taxon>
        <taxon>Strongyloidoidea</taxon>
        <taxon>Steinernematidae</taxon>
        <taxon>Steinernema</taxon>
    </lineage>
</organism>
<reference evidence="1 2" key="1">
    <citation type="journal article" date="2015" name="Genome Biol.">
        <title>Comparative genomics of Steinernema reveals deeply conserved gene regulatory networks.</title>
        <authorList>
            <person name="Dillman A.R."/>
            <person name="Macchietto M."/>
            <person name="Porter C.F."/>
            <person name="Rogers A."/>
            <person name="Williams B."/>
            <person name="Antoshechkin I."/>
            <person name="Lee M.M."/>
            <person name="Goodwin Z."/>
            <person name="Lu X."/>
            <person name="Lewis E.E."/>
            <person name="Goodrich-Blair H."/>
            <person name="Stock S.P."/>
            <person name="Adams B.J."/>
            <person name="Sternberg P.W."/>
            <person name="Mortazavi A."/>
        </authorList>
    </citation>
    <scope>NUCLEOTIDE SEQUENCE [LARGE SCALE GENOMIC DNA]</scope>
    <source>
        <strain evidence="1 2">ALL</strain>
    </source>
</reference>
<keyword evidence="2" id="KW-1185">Reference proteome</keyword>
<comment type="caution">
    <text evidence="1">The sequence shown here is derived from an EMBL/GenBank/DDBJ whole genome shotgun (WGS) entry which is preliminary data.</text>
</comment>
<reference evidence="1 2" key="2">
    <citation type="journal article" date="2019" name="G3 (Bethesda)">
        <title>Hybrid Assembly of the Genome of the Entomopathogenic Nematode Steinernema carpocapsae Identifies the X-Chromosome.</title>
        <authorList>
            <person name="Serra L."/>
            <person name="Macchietto M."/>
            <person name="Macias-Munoz A."/>
            <person name="McGill C.J."/>
            <person name="Rodriguez I.M."/>
            <person name="Rodriguez B."/>
            <person name="Murad R."/>
            <person name="Mortazavi A."/>
        </authorList>
    </citation>
    <scope>NUCLEOTIDE SEQUENCE [LARGE SCALE GENOMIC DNA]</scope>
    <source>
        <strain evidence="1 2">ALL</strain>
    </source>
</reference>
<dbReference type="AlphaFoldDB" id="A0A4V5ZXJ1"/>
<evidence type="ECO:0000313" key="2">
    <source>
        <dbReference type="Proteomes" id="UP000298663"/>
    </source>
</evidence>
<evidence type="ECO:0000313" key="1">
    <source>
        <dbReference type="EMBL" id="TKR59975.1"/>
    </source>
</evidence>
<accession>A0A4V5ZXJ1</accession>
<name>A0A4V5ZXJ1_STECR</name>
<sequence length="109" mass="12146">MMNCNLEFGWRRVRRVIDAFCAKKGGNELKLSGSEFTNVDTFRGSHGINTPEWNCESHYEGGMEAHLSYNQGLGVSFMAILTAGEFSLVHFDSALLPTSQEDQLPQEDA</sequence>
<gene>
    <name evidence="1" type="ORF">L596_029577</name>
</gene>
<proteinExistence type="predicted"/>
<protein>
    <submittedName>
        <fullName evidence="1">Uncharacterized protein</fullName>
    </submittedName>
</protein>
<dbReference type="Proteomes" id="UP000298663">
    <property type="component" value="Unassembled WGS sequence"/>
</dbReference>
<dbReference type="EMBL" id="AZBU02000012">
    <property type="protein sequence ID" value="TKR59975.1"/>
    <property type="molecule type" value="Genomic_DNA"/>
</dbReference>